<organism evidence="1 2">
    <name type="scientific">Porites lobata</name>
    <dbReference type="NCBI Taxonomy" id="104759"/>
    <lineage>
        <taxon>Eukaryota</taxon>
        <taxon>Metazoa</taxon>
        <taxon>Cnidaria</taxon>
        <taxon>Anthozoa</taxon>
        <taxon>Hexacorallia</taxon>
        <taxon>Scleractinia</taxon>
        <taxon>Fungiina</taxon>
        <taxon>Poritidae</taxon>
        <taxon>Porites</taxon>
    </lineage>
</organism>
<evidence type="ECO:0000313" key="1">
    <source>
        <dbReference type="EMBL" id="CAH3148655.1"/>
    </source>
</evidence>
<dbReference type="Proteomes" id="UP001159405">
    <property type="component" value="Unassembled WGS sequence"/>
</dbReference>
<protein>
    <submittedName>
        <fullName evidence="1">Uncharacterized protein</fullName>
    </submittedName>
</protein>
<gene>
    <name evidence="1" type="ORF">PLOB_00046761</name>
</gene>
<proteinExistence type="predicted"/>
<evidence type="ECO:0000313" key="2">
    <source>
        <dbReference type="Proteomes" id="UP001159405"/>
    </source>
</evidence>
<name>A0ABN8PR13_9CNID</name>
<sequence>MASQNATLQIYSLKYIPGPKNITDSLSRLLCAMPPSEHKDQTEEYVKWVAQESTPVALTTREIERASEIDPELKSVRESLLNRKWHALEFKEYLAVGGELSAVGKLVLRGTLIVERAWKTCHGSQLVSQPIEPESMTRTE</sequence>
<keyword evidence="2" id="KW-1185">Reference proteome</keyword>
<accession>A0ABN8PR13</accession>
<reference evidence="1 2" key="1">
    <citation type="submission" date="2022-05" db="EMBL/GenBank/DDBJ databases">
        <authorList>
            <consortium name="Genoscope - CEA"/>
            <person name="William W."/>
        </authorList>
    </citation>
    <scope>NUCLEOTIDE SEQUENCE [LARGE SCALE GENOMIC DNA]</scope>
</reference>
<comment type="caution">
    <text evidence="1">The sequence shown here is derived from an EMBL/GenBank/DDBJ whole genome shotgun (WGS) entry which is preliminary data.</text>
</comment>
<dbReference type="EMBL" id="CALNXK010000084">
    <property type="protein sequence ID" value="CAH3148655.1"/>
    <property type="molecule type" value="Genomic_DNA"/>
</dbReference>